<gene>
    <name evidence="2" type="ORF">B1B05_01875</name>
    <name evidence="3" type="ORF">SAMN05443094_101393</name>
</gene>
<organism evidence="3 4">
    <name type="scientific">Domibacillus enclensis</name>
    <dbReference type="NCBI Taxonomy" id="1017273"/>
    <lineage>
        <taxon>Bacteria</taxon>
        <taxon>Bacillati</taxon>
        <taxon>Bacillota</taxon>
        <taxon>Bacilli</taxon>
        <taxon>Bacillales</taxon>
        <taxon>Bacillaceae</taxon>
        <taxon>Domibacillus</taxon>
    </lineage>
</organism>
<sequence length="156" mass="18431">MTVNIPEELRYFSPDSQAELPASLSEYPYFRYELNGEKPWEQEKNGLPLLQEAWEQAVKQLEEKQLARSKDVKEEVDTLLALFFMALFWANNQPAAPVLWMEKEPDLMVKPINFLERFTYIDSRPYTYMAYRQLIELMTELKKASAVQLLKSSRRT</sequence>
<evidence type="ECO:0000313" key="5">
    <source>
        <dbReference type="Proteomes" id="UP000215545"/>
    </source>
</evidence>
<dbReference type="AlphaFoldDB" id="A0A1N6P5I2"/>
<accession>A0A1N6P5I2</accession>
<dbReference type="STRING" id="1017273.SAMN05443094_101393"/>
<dbReference type="Proteomes" id="UP000186385">
    <property type="component" value="Unassembled WGS sequence"/>
</dbReference>
<proteinExistence type="predicted"/>
<dbReference type="Pfam" id="PF21747">
    <property type="entry name" value="YpoC"/>
    <property type="match status" value="1"/>
</dbReference>
<name>A0A1N6P5I2_9BACI</name>
<reference evidence="2" key="3">
    <citation type="submission" date="2017-03" db="EMBL/GenBank/DDBJ databases">
        <authorList>
            <person name="Dastager S.G."/>
            <person name="Neurgaonkar P.S."/>
            <person name="Dharne M.S."/>
        </authorList>
    </citation>
    <scope>NUCLEOTIDE SEQUENCE</scope>
    <source>
        <strain evidence="2">DSM 25145</strain>
    </source>
</reference>
<dbReference type="EMBL" id="MWSK01000001">
    <property type="protein sequence ID" value="OXS80246.1"/>
    <property type="molecule type" value="Genomic_DNA"/>
</dbReference>
<reference evidence="5" key="2">
    <citation type="submission" date="2017-03" db="EMBL/GenBank/DDBJ databases">
        <title>Bacillus sp. V-88(T) DSM27956, whole genome shotgun sequencing project.</title>
        <authorList>
            <person name="Dastager S.G."/>
            <person name="Neurgaonkar P.S."/>
            <person name="Dharne M.S."/>
        </authorList>
    </citation>
    <scope>NUCLEOTIDE SEQUENCE [LARGE SCALE GENOMIC DNA]</scope>
    <source>
        <strain evidence="5">DSM 25145</strain>
    </source>
</reference>
<evidence type="ECO:0000313" key="2">
    <source>
        <dbReference type="EMBL" id="OXS80246.1"/>
    </source>
</evidence>
<dbReference type="EMBL" id="FTLX01000001">
    <property type="protein sequence ID" value="SIP99527.1"/>
    <property type="molecule type" value="Genomic_DNA"/>
</dbReference>
<evidence type="ECO:0000259" key="1">
    <source>
        <dbReference type="Pfam" id="PF21747"/>
    </source>
</evidence>
<dbReference type="RefSeq" id="WP_045852465.1">
    <property type="nucleotide sequence ID" value="NZ_FTLX01000001.1"/>
</dbReference>
<dbReference type="Proteomes" id="UP000215545">
    <property type="component" value="Unassembled WGS sequence"/>
</dbReference>
<dbReference type="OrthoDB" id="2360594at2"/>
<evidence type="ECO:0000313" key="3">
    <source>
        <dbReference type="EMBL" id="SIP99527.1"/>
    </source>
</evidence>
<keyword evidence="5" id="KW-1185">Reference proteome</keyword>
<protein>
    <recommendedName>
        <fullName evidence="1">YpoC-like domain-containing protein</fullName>
    </recommendedName>
</protein>
<feature type="domain" description="YpoC-like" evidence="1">
    <location>
        <begin position="46"/>
        <end position="151"/>
    </location>
</feature>
<reference evidence="3 4" key="1">
    <citation type="submission" date="2017-01" db="EMBL/GenBank/DDBJ databases">
        <authorList>
            <person name="Mah S.A."/>
            <person name="Swanson W.J."/>
            <person name="Moy G.W."/>
            <person name="Vacquier V.D."/>
        </authorList>
    </citation>
    <scope>NUCLEOTIDE SEQUENCE [LARGE SCALE GENOMIC DNA]</scope>
    <source>
        <strain evidence="3 4">NIO-1016</strain>
    </source>
</reference>
<dbReference type="InterPro" id="IPR048427">
    <property type="entry name" value="YpoC"/>
</dbReference>
<evidence type="ECO:0000313" key="4">
    <source>
        <dbReference type="Proteomes" id="UP000186385"/>
    </source>
</evidence>